<dbReference type="RefSeq" id="WP_111313392.1">
    <property type="nucleotide sequence ID" value="NZ_CAUPAH010000014.1"/>
</dbReference>
<dbReference type="NCBIfam" id="TIGR00346">
    <property type="entry name" value="azlC"/>
    <property type="match status" value="1"/>
</dbReference>
<dbReference type="Proteomes" id="UP000253999">
    <property type="component" value="Unassembled WGS sequence"/>
</dbReference>
<keyword evidence="3" id="KW-0813">Transport</keyword>
<dbReference type="Pfam" id="PF03591">
    <property type="entry name" value="AzlC"/>
    <property type="match status" value="1"/>
</dbReference>
<dbReference type="EMBL" id="QEQD01000009">
    <property type="protein sequence ID" value="RDF01164.1"/>
    <property type="molecule type" value="Genomic_DNA"/>
</dbReference>
<comment type="subcellular location">
    <subcellularLocation>
        <location evidence="1">Cell membrane</location>
        <topology evidence="1">Multi-pass membrane protein</topology>
    </subcellularLocation>
</comment>
<evidence type="ECO:0000256" key="1">
    <source>
        <dbReference type="ARBA" id="ARBA00004651"/>
    </source>
</evidence>
<dbReference type="AlphaFoldDB" id="A0A369Z6K8"/>
<evidence type="ECO:0000256" key="7">
    <source>
        <dbReference type="ARBA" id="ARBA00023136"/>
    </source>
</evidence>
<feature type="transmembrane region" description="Helical" evidence="8">
    <location>
        <begin position="167"/>
        <end position="187"/>
    </location>
</feature>
<accession>A0A369Z6K8</accession>
<gene>
    <name evidence="9" type="primary">azlC</name>
    <name evidence="9" type="ORF">DPV98_08445</name>
</gene>
<feature type="transmembrane region" description="Helical" evidence="8">
    <location>
        <begin position="20"/>
        <end position="42"/>
    </location>
</feature>
<dbReference type="InterPro" id="IPR004471">
    <property type="entry name" value="Brnchd-chn_aa_trnsp_AzlC"/>
</dbReference>
<dbReference type="InterPro" id="IPR011606">
    <property type="entry name" value="Brnchd-chn_aa_trnsp_permease"/>
</dbReference>
<evidence type="ECO:0000313" key="10">
    <source>
        <dbReference type="Proteomes" id="UP000253999"/>
    </source>
</evidence>
<feature type="transmembrane region" description="Helical" evidence="8">
    <location>
        <begin position="140"/>
        <end position="160"/>
    </location>
</feature>
<comment type="caution">
    <text evidence="9">The sequence shown here is derived from an EMBL/GenBank/DDBJ whole genome shotgun (WGS) entry which is preliminary data.</text>
</comment>
<dbReference type="STRING" id="735.B0185_04345"/>
<protein>
    <submittedName>
        <fullName evidence="9">Azaleucine resistance protein AzlC</fullName>
    </submittedName>
</protein>
<comment type="similarity">
    <text evidence="2">Belongs to the AzlC family.</text>
</comment>
<keyword evidence="7 8" id="KW-0472">Membrane</keyword>
<keyword evidence="4" id="KW-1003">Cell membrane</keyword>
<evidence type="ECO:0000313" key="9">
    <source>
        <dbReference type="EMBL" id="RDF01164.1"/>
    </source>
</evidence>
<reference evidence="9 10" key="1">
    <citation type="submission" date="2018-05" db="EMBL/GenBank/DDBJ databases">
        <title>Draft Genome Sequences for a Diverse set of 7 Haemophilus Species.</title>
        <authorList>
            <person name="Nichols M."/>
            <person name="Topaz N."/>
            <person name="Wang X."/>
            <person name="Wang X."/>
            <person name="Boxrud D."/>
        </authorList>
    </citation>
    <scope>NUCLEOTIDE SEQUENCE [LARGE SCALE GENOMIC DNA]</scope>
    <source>
        <strain evidence="9 10">C2010039593</strain>
    </source>
</reference>
<dbReference type="GO" id="GO:0005886">
    <property type="term" value="C:plasma membrane"/>
    <property type="evidence" value="ECO:0007669"/>
    <property type="project" value="UniProtKB-SubCell"/>
</dbReference>
<organism evidence="9 10">
    <name type="scientific">Haemophilus parahaemolyticus</name>
    <dbReference type="NCBI Taxonomy" id="735"/>
    <lineage>
        <taxon>Bacteria</taxon>
        <taxon>Pseudomonadati</taxon>
        <taxon>Pseudomonadota</taxon>
        <taxon>Gammaproteobacteria</taxon>
        <taxon>Pasteurellales</taxon>
        <taxon>Pasteurellaceae</taxon>
        <taxon>Haemophilus</taxon>
    </lineage>
</organism>
<feature type="transmembrane region" description="Helical" evidence="8">
    <location>
        <begin position="54"/>
        <end position="74"/>
    </location>
</feature>
<dbReference type="PANTHER" id="PTHR34979:SF1">
    <property type="entry name" value="INNER MEMBRANE PROTEIN YGAZ"/>
    <property type="match status" value="1"/>
</dbReference>
<proteinExistence type="inferred from homology"/>
<evidence type="ECO:0000256" key="5">
    <source>
        <dbReference type="ARBA" id="ARBA00022692"/>
    </source>
</evidence>
<keyword evidence="6 8" id="KW-1133">Transmembrane helix</keyword>
<sequence>MQSTTLEPSRAQRIKSAAKAALPYSAPMIAGFLFLGIAYGIYMKALGFGVLYPMLMALLIYAGSVEFIAAGALVVSFSPLSVFLIALMVSGRQIFYAISMLEKYGAHLGKKRWYLISGLVDESFSLNYMAQIPAGIDKGWYMFFVTFYLHLYWVIGATLGNLFGGMLPVNLAGVEFAMTALFLVIFAENWLKEKSHESSLLGLGIAFISLIVVGKEHFLIPTLIGIWVILTLRRPQLARKLETVKLEESK</sequence>
<evidence type="ECO:0000256" key="6">
    <source>
        <dbReference type="ARBA" id="ARBA00022989"/>
    </source>
</evidence>
<name>A0A369Z6K8_HAEPH</name>
<dbReference type="PANTHER" id="PTHR34979">
    <property type="entry name" value="INNER MEMBRANE PROTEIN YGAZ"/>
    <property type="match status" value="1"/>
</dbReference>
<feature type="transmembrane region" description="Helical" evidence="8">
    <location>
        <begin position="80"/>
        <end position="101"/>
    </location>
</feature>
<keyword evidence="5 8" id="KW-0812">Transmembrane</keyword>
<evidence type="ECO:0000256" key="2">
    <source>
        <dbReference type="ARBA" id="ARBA00010735"/>
    </source>
</evidence>
<dbReference type="GO" id="GO:1903785">
    <property type="term" value="P:L-valine transmembrane transport"/>
    <property type="evidence" value="ECO:0007669"/>
    <property type="project" value="TreeGrafter"/>
</dbReference>
<evidence type="ECO:0000256" key="8">
    <source>
        <dbReference type="SAM" id="Phobius"/>
    </source>
</evidence>
<evidence type="ECO:0000256" key="4">
    <source>
        <dbReference type="ARBA" id="ARBA00022475"/>
    </source>
</evidence>
<evidence type="ECO:0000256" key="3">
    <source>
        <dbReference type="ARBA" id="ARBA00022448"/>
    </source>
</evidence>
<feature type="transmembrane region" description="Helical" evidence="8">
    <location>
        <begin position="199"/>
        <end position="230"/>
    </location>
</feature>